<name>A0A163EYS1_DIDRA</name>
<gene>
    <name evidence="1" type="ORF">ST47_g4905</name>
</gene>
<sequence length="87" mass="9891">MAVKDEFTLADFTRYARENFPGAFEIVADPSLYKFEANRTQASVSDLRVLRRRTLKTMAHIKPSGFPQQCSTASVRFSSIMKAIEKD</sequence>
<proteinExistence type="predicted"/>
<comment type="caution">
    <text evidence="1">The sequence shown here is derived from an EMBL/GenBank/DDBJ whole genome shotgun (WGS) entry which is preliminary data.</text>
</comment>
<keyword evidence="2" id="KW-1185">Reference proteome</keyword>
<dbReference type="EMBL" id="JYNV01000179">
    <property type="protein sequence ID" value="KZM24024.1"/>
    <property type="molecule type" value="Genomic_DNA"/>
</dbReference>
<protein>
    <submittedName>
        <fullName evidence="1">Uncharacterized protein</fullName>
    </submittedName>
</protein>
<evidence type="ECO:0000313" key="2">
    <source>
        <dbReference type="Proteomes" id="UP000076837"/>
    </source>
</evidence>
<reference evidence="1 2" key="1">
    <citation type="journal article" date="2016" name="Sci. Rep.">
        <title>Draft genome sequencing and secretome analysis of fungal phytopathogen Ascochyta rabiei provides insight into the necrotrophic effector repertoire.</title>
        <authorList>
            <person name="Verma S."/>
            <person name="Gazara R.K."/>
            <person name="Nizam S."/>
            <person name="Parween S."/>
            <person name="Chattopadhyay D."/>
            <person name="Verma P.K."/>
        </authorList>
    </citation>
    <scope>NUCLEOTIDE SEQUENCE [LARGE SCALE GENOMIC DNA]</scope>
    <source>
        <strain evidence="1 2">ArDII</strain>
    </source>
</reference>
<accession>A0A163EYS1</accession>
<dbReference type="Proteomes" id="UP000076837">
    <property type="component" value="Unassembled WGS sequence"/>
</dbReference>
<organism evidence="1 2">
    <name type="scientific">Didymella rabiei</name>
    <name type="common">Chickpea ascochyta blight fungus</name>
    <name type="synonym">Mycosphaerella rabiei</name>
    <dbReference type="NCBI Taxonomy" id="5454"/>
    <lineage>
        <taxon>Eukaryota</taxon>
        <taxon>Fungi</taxon>
        <taxon>Dikarya</taxon>
        <taxon>Ascomycota</taxon>
        <taxon>Pezizomycotina</taxon>
        <taxon>Dothideomycetes</taxon>
        <taxon>Pleosporomycetidae</taxon>
        <taxon>Pleosporales</taxon>
        <taxon>Pleosporineae</taxon>
        <taxon>Didymellaceae</taxon>
        <taxon>Ascochyta</taxon>
    </lineage>
</organism>
<evidence type="ECO:0000313" key="1">
    <source>
        <dbReference type="EMBL" id="KZM24024.1"/>
    </source>
</evidence>
<dbReference type="AlphaFoldDB" id="A0A163EYS1"/>